<dbReference type="CDD" id="cd07516">
    <property type="entry name" value="HAD_Pase"/>
    <property type="match status" value="1"/>
</dbReference>
<keyword evidence="2" id="KW-1185">Reference proteome</keyword>
<dbReference type="Gene3D" id="3.30.1240.10">
    <property type="match status" value="1"/>
</dbReference>
<dbReference type="PANTHER" id="PTHR10000:SF8">
    <property type="entry name" value="HAD SUPERFAMILY HYDROLASE-LIKE, TYPE 3"/>
    <property type="match status" value="1"/>
</dbReference>
<dbReference type="Gene3D" id="3.40.50.1000">
    <property type="entry name" value="HAD superfamily/HAD-like"/>
    <property type="match status" value="1"/>
</dbReference>
<accession>A0A134ANY0</accession>
<dbReference type="GO" id="GO:0016791">
    <property type="term" value="F:phosphatase activity"/>
    <property type="evidence" value="ECO:0007669"/>
    <property type="project" value="TreeGrafter"/>
</dbReference>
<dbReference type="SUPFAM" id="SSF56784">
    <property type="entry name" value="HAD-like"/>
    <property type="match status" value="1"/>
</dbReference>
<dbReference type="InterPro" id="IPR006379">
    <property type="entry name" value="HAD-SF_hydro_IIB"/>
</dbReference>
<dbReference type="NCBIfam" id="TIGR01484">
    <property type="entry name" value="HAD-SF-IIB"/>
    <property type="match status" value="1"/>
</dbReference>
<sequence>MDYKLIATDMDGTLLDEEHGITSENVEAIVKVQKEKGVKFVLASGRPSYAMFEYAKELQMDKYEGYVLAFNGGELIDMKTNEVIFHEGLEKKDIENVYKVSKEINVPMILYVGDTIYGTEATEGVMYEADQCKMKFQKFDSLEELEKKEIDKTTKCMIIGTPEEVLIAEEHMNKVHGNDYFIAISKPIFLEIANKNVDKGKTLKKLGEIENIKSEEMIAVGDSANDKPLLKLVGMPVAVENAIPEIKSISKFISTSNVEHGLKTVIEKFFEI</sequence>
<dbReference type="GO" id="GO:0005829">
    <property type="term" value="C:cytosol"/>
    <property type="evidence" value="ECO:0007669"/>
    <property type="project" value="TreeGrafter"/>
</dbReference>
<dbReference type="RefSeq" id="WP_060917364.1">
    <property type="nucleotide sequence ID" value="NZ_KQ960021.1"/>
</dbReference>
<dbReference type="SFLD" id="SFLDS00003">
    <property type="entry name" value="Haloacid_Dehalogenase"/>
    <property type="match status" value="1"/>
</dbReference>
<dbReference type="SFLD" id="SFLDG01144">
    <property type="entry name" value="C2.B.4:_PGP_Like"/>
    <property type="match status" value="1"/>
</dbReference>
<evidence type="ECO:0000313" key="2">
    <source>
        <dbReference type="Proteomes" id="UP000070483"/>
    </source>
</evidence>
<keyword evidence="1" id="KW-0378">Hydrolase</keyword>
<reference evidence="2" key="1">
    <citation type="submission" date="2016-01" db="EMBL/GenBank/DDBJ databases">
        <authorList>
            <person name="Mitreva M."/>
            <person name="Pepin K.H."/>
            <person name="Mihindukulasuriya K.A."/>
            <person name="Fulton R."/>
            <person name="Fronick C."/>
            <person name="O'Laughlin M."/>
            <person name="Miner T."/>
            <person name="Herter B."/>
            <person name="Rosa B.A."/>
            <person name="Cordes M."/>
            <person name="Tomlinson C."/>
            <person name="Wollam A."/>
            <person name="Palsikar V.B."/>
            <person name="Mardis E.R."/>
            <person name="Wilson R.K."/>
        </authorList>
    </citation>
    <scope>NUCLEOTIDE SEQUENCE [LARGE SCALE GENOMIC DNA]</scope>
    <source>
        <strain evidence="2">KA00185</strain>
    </source>
</reference>
<dbReference type="PATRIC" id="fig|157687.3.peg.388"/>
<dbReference type="AlphaFoldDB" id="A0A134ANY0"/>
<proteinExistence type="predicted"/>
<protein>
    <submittedName>
        <fullName evidence="1">Cof-like hydrolase</fullName>
    </submittedName>
</protein>
<dbReference type="EMBL" id="LSDD01000027">
    <property type="protein sequence ID" value="KXB69392.1"/>
    <property type="molecule type" value="Genomic_DNA"/>
</dbReference>
<dbReference type="NCBIfam" id="TIGR00099">
    <property type="entry name" value="Cof-subfamily"/>
    <property type="match status" value="1"/>
</dbReference>
<dbReference type="InterPro" id="IPR023214">
    <property type="entry name" value="HAD_sf"/>
</dbReference>
<comment type="caution">
    <text evidence="1">The sequence shown here is derived from an EMBL/GenBank/DDBJ whole genome shotgun (WGS) entry which is preliminary data.</text>
</comment>
<dbReference type="Pfam" id="PF08282">
    <property type="entry name" value="Hydrolase_3"/>
    <property type="match status" value="1"/>
</dbReference>
<dbReference type="PANTHER" id="PTHR10000">
    <property type="entry name" value="PHOSPHOSERINE PHOSPHATASE"/>
    <property type="match status" value="1"/>
</dbReference>
<dbReference type="OrthoDB" id="9781413at2"/>
<evidence type="ECO:0000313" key="1">
    <source>
        <dbReference type="EMBL" id="KXB69392.1"/>
    </source>
</evidence>
<name>A0A134ANY0_9FUSO</name>
<gene>
    <name evidence="1" type="ORF">HMPREF3180_00386</name>
</gene>
<dbReference type="GO" id="GO:0000287">
    <property type="term" value="F:magnesium ion binding"/>
    <property type="evidence" value="ECO:0007669"/>
    <property type="project" value="TreeGrafter"/>
</dbReference>
<dbReference type="InterPro" id="IPR000150">
    <property type="entry name" value="Cof"/>
</dbReference>
<dbReference type="Proteomes" id="UP000070483">
    <property type="component" value="Unassembled WGS sequence"/>
</dbReference>
<dbReference type="STRING" id="157687.HMPREF3180_00386"/>
<dbReference type="SFLD" id="SFLDG01140">
    <property type="entry name" value="C2.B:_Phosphomannomutase_and_P"/>
    <property type="match status" value="1"/>
</dbReference>
<dbReference type="InterPro" id="IPR036412">
    <property type="entry name" value="HAD-like_sf"/>
</dbReference>
<organism evidence="1 2">
    <name type="scientific">Leptotrichia wadei</name>
    <dbReference type="NCBI Taxonomy" id="157687"/>
    <lineage>
        <taxon>Bacteria</taxon>
        <taxon>Fusobacteriati</taxon>
        <taxon>Fusobacteriota</taxon>
        <taxon>Fusobacteriia</taxon>
        <taxon>Fusobacteriales</taxon>
        <taxon>Leptotrichiaceae</taxon>
        <taxon>Leptotrichia</taxon>
    </lineage>
</organism>